<dbReference type="InterPro" id="IPR053147">
    <property type="entry name" value="Hsp_HslJ-like"/>
</dbReference>
<evidence type="ECO:0000313" key="5">
    <source>
        <dbReference type="Proteomes" id="UP000463868"/>
    </source>
</evidence>
<name>A0A372MMX5_ACIHA</name>
<dbReference type="PANTHER" id="PTHR35535:SF1">
    <property type="entry name" value="HEAT SHOCK PROTEIN HSLJ"/>
    <property type="match status" value="1"/>
</dbReference>
<dbReference type="GeneID" id="56330334"/>
<dbReference type="InterPro" id="IPR005184">
    <property type="entry name" value="DUF306_Meta_HslJ"/>
</dbReference>
<reference evidence="3 5" key="1">
    <citation type="submission" date="2018-08" db="EMBL/GenBank/DDBJ databases">
        <title>Analysis of the genomic diversity of Mexican Acinetobacter haemolyticus clinical isolates.</title>
        <authorList>
            <person name="Castro-Jaimes S."/>
            <person name="Cevallos M.A."/>
        </authorList>
    </citation>
    <scope>NUCLEOTIDE SEQUENCE [LARGE SCALE GENOMIC DNA]</scope>
    <source>
        <strain evidence="3 5">AN43</strain>
    </source>
</reference>
<dbReference type="InterPro" id="IPR038670">
    <property type="entry name" value="HslJ-like_sf"/>
</dbReference>
<sequence length="158" mass="17010">MLKPLLASCTLAVAIIMTGCTTTESLSTSPNASQKETINLYNRTWIATHINGIEVKSNELSIKRPSIQFDAQAKRFFGADGCNNIQGSFESQGAILRLGAVASTKMACIGKDNNDLSRQYANALAATTNYQLKGHELKFLDASGQVLVTFVTVVQPLP</sequence>
<evidence type="ECO:0000313" key="3">
    <source>
        <dbReference type="EMBL" id="QHI14429.1"/>
    </source>
</evidence>
<dbReference type="RefSeq" id="WP_005088148.1">
    <property type="nucleotide sequence ID" value="NZ_BKQF01000001.1"/>
</dbReference>
<dbReference type="Pfam" id="PF03724">
    <property type="entry name" value="META"/>
    <property type="match status" value="1"/>
</dbReference>
<evidence type="ECO:0000313" key="4">
    <source>
        <dbReference type="Proteomes" id="UP000294395"/>
    </source>
</evidence>
<evidence type="ECO:0000313" key="2">
    <source>
        <dbReference type="EMBL" id="QBQ17201.1"/>
    </source>
</evidence>
<dbReference type="PROSITE" id="PS51257">
    <property type="entry name" value="PROKAR_LIPOPROTEIN"/>
    <property type="match status" value="1"/>
</dbReference>
<dbReference type="Proteomes" id="UP000463868">
    <property type="component" value="Chromosome"/>
</dbReference>
<accession>A0A372MMX5</accession>
<dbReference type="Gene3D" id="2.40.128.270">
    <property type="match status" value="1"/>
</dbReference>
<dbReference type="PANTHER" id="PTHR35535">
    <property type="entry name" value="HEAT SHOCK PROTEIN HSLJ"/>
    <property type="match status" value="1"/>
</dbReference>
<organism evidence="2 4">
    <name type="scientific">Acinetobacter haemolyticus</name>
    <dbReference type="NCBI Taxonomy" id="29430"/>
    <lineage>
        <taxon>Bacteria</taxon>
        <taxon>Pseudomonadati</taxon>
        <taxon>Pseudomonadota</taxon>
        <taxon>Gammaproteobacteria</taxon>
        <taxon>Moraxellales</taxon>
        <taxon>Moraxellaceae</taxon>
        <taxon>Acinetobacter</taxon>
    </lineage>
</organism>
<dbReference type="EMBL" id="CP031976">
    <property type="protein sequence ID" value="QHI14429.1"/>
    <property type="molecule type" value="Genomic_DNA"/>
</dbReference>
<reference evidence="2 4" key="2">
    <citation type="submission" date="2019-03" db="EMBL/GenBank/DDBJ databases">
        <title>Complete genome sequence of two outbreak-associated Acinetobacter haemolyticus strains.</title>
        <authorList>
            <person name="Bai L."/>
            <person name="Zhang S.-C."/>
            <person name="Deng Y."/>
            <person name="Song C.-C."/>
            <person name="Kang G.-B."/>
            <person name="Dong Y."/>
            <person name="Wang Y."/>
            <person name="Gao F."/>
            <person name="Huang H."/>
        </authorList>
    </citation>
    <scope>NUCLEOTIDE SEQUENCE [LARGE SCALE GENOMIC DNA]</scope>
    <source>
        <strain evidence="2 4">TJR01</strain>
    </source>
</reference>
<dbReference type="AlphaFoldDB" id="A0A372MMX5"/>
<gene>
    <name evidence="3" type="ORF">AhaeAN43_14200</name>
    <name evidence="2" type="ORF">AHTJR_13390</name>
</gene>
<feature type="domain" description="DUF306" evidence="1">
    <location>
        <begin position="39"/>
        <end position="150"/>
    </location>
</feature>
<evidence type="ECO:0000259" key="1">
    <source>
        <dbReference type="Pfam" id="PF03724"/>
    </source>
</evidence>
<dbReference type="EMBL" id="CP038009">
    <property type="protein sequence ID" value="QBQ17201.1"/>
    <property type="molecule type" value="Genomic_DNA"/>
</dbReference>
<dbReference type="Proteomes" id="UP000294395">
    <property type="component" value="Chromosome"/>
</dbReference>
<proteinExistence type="predicted"/>
<protein>
    <submittedName>
        <fullName evidence="2">META domain-containing protein</fullName>
    </submittedName>
</protein>